<dbReference type="AlphaFoldDB" id="B9CLY2"/>
<dbReference type="EMBL" id="ACFE01000002">
    <property type="protein sequence ID" value="EEE17235.1"/>
    <property type="molecule type" value="Genomic_DNA"/>
</dbReference>
<sequence length="49" mass="5606">MLVLGFDSNSRPIEMFVAAQEDAWVIYHAMTPPTKKFLSAIKRAPRKEI</sequence>
<comment type="caution">
    <text evidence="1">The sequence shown here is derived from an EMBL/GenBank/DDBJ whole genome shotgun (WGS) entry which is preliminary data.</text>
</comment>
<proteinExistence type="predicted"/>
<accession>B9CLY2</accession>
<organism evidence="1 2">
    <name type="scientific">Lancefieldella rimae (strain ATCC 49626 / DSM 7090 / CCUG 31168 / NBRC 15546 / VPI D140H-11A)</name>
    <name type="common">Atopobium rimae</name>
    <dbReference type="NCBI Taxonomy" id="553184"/>
    <lineage>
        <taxon>Bacteria</taxon>
        <taxon>Bacillati</taxon>
        <taxon>Actinomycetota</taxon>
        <taxon>Coriobacteriia</taxon>
        <taxon>Coriobacteriales</taxon>
        <taxon>Atopobiaceae</taxon>
        <taxon>Lancefieldella</taxon>
    </lineage>
</organism>
<evidence type="ECO:0000313" key="1">
    <source>
        <dbReference type="EMBL" id="EEE17235.1"/>
    </source>
</evidence>
<protein>
    <submittedName>
        <fullName evidence="1">Uncharacterized protein</fullName>
    </submittedName>
</protein>
<reference evidence="1 2" key="1">
    <citation type="submission" date="2009-01" db="EMBL/GenBank/DDBJ databases">
        <authorList>
            <person name="Madupu R."/>
            <person name="Sebastian Y."/>
            <person name="Durkin A.S."/>
            <person name="Torralba M."/>
            <person name="Methe B."/>
            <person name="Sutton G.G."/>
            <person name="Strausberg R.L."/>
            <person name="Nelson K.E."/>
        </authorList>
    </citation>
    <scope>NUCLEOTIDE SEQUENCE [LARGE SCALE GENOMIC DNA]</scope>
    <source>
        <strain evidence="2">ATCC 49626 / DSM 7090 / CCUG 31168 / JCM 10299 / NBRC 15546 / VPI D140H-11A</strain>
    </source>
</reference>
<dbReference type="Proteomes" id="UP000004070">
    <property type="component" value="Unassembled WGS sequence"/>
</dbReference>
<gene>
    <name evidence="1" type="ORF">ATORI0001_1317</name>
</gene>
<name>B9CLY2_LANR4</name>
<evidence type="ECO:0000313" key="2">
    <source>
        <dbReference type="Proteomes" id="UP000004070"/>
    </source>
</evidence>